<sequence>MQRKKRNLRMQRITFQIGNEIEIFELDSDEELKTSKEKTEEKIDHIKSLIYKDPINNEIQKGKENLVNTNLISKNTFNDPKKKSLPHIDSIWKLNEKDLFFIFGENYYFLQKKEPLYLDSNTLI</sequence>
<evidence type="ECO:0000313" key="3">
    <source>
        <dbReference type="Proteomes" id="UP001470230"/>
    </source>
</evidence>
<keyword evidence="3" id="KW-1185">Reference proteome</keyword>
<dbReference type="EMBL" id="JAPFFF010000079">
    <property type="protein sequence ID" value="KAK8835538.1"/>
    <property type="molecule type" value="Genomic_DNA"/>
</dbReference>
<gene>
    <name evidence="2" type="ORF">M9Y10_030961</name>
    <name evidence="1" type="ORF">M9Y10_042423</name>
</gene>
<proteinExistence type="predicted"/>
<dbReference type="Proteomes" id="UP001470230">
    <property type="component" value="Unassembled WGS sequence"/>
</dbReference>
<name>A0ABR2H2G8_9EUKA</name>
<reference evidence="2 3" key="1">
    <citation type="submission" date="2024-04" db="EMBL/GenBank/DDBJ databases">
        <title>Tritrichomonas musculus Genome.</title>
        <authorList>
            <person name="Alves-Ferreira E."/>
            <person name="Grigg M."/>
            <person name="Lorenzi H."/>
            <person name="Galac M."/>
        </authorList>
    </citation>
    <scope>NUCLEOTIDE SEQUENCE [LARGE SCALE GENOMIC DNA]</scope>
    <source>
        <strain evidence="2 3">EAF2021</strain>
    </source>
</reference>
<comment type="caution">
    <text evidence="2">The sequence shown here is derived from an EMBL/GenBank/DDBJ whole genome shotgun (WGS) entry which is preliminary data.</text>
</comment>
<evidence type="ECO:0000313" key="2">
    <source>
        <dbReference type="EMBL" id="KAK8840400.1"/>
    </source>
</evidence>
<evidence type="ECO:0000313" key="1">
    <source>
        <dbReference type="EMBL" id="KAK8835538.1"/>
    </source>
</evidence>
<dbReference type="EMBL" id="JAPFFF010000047">
    <property type="protein sequence ID" value="KAK8840400.1"/>
    <property type="molecule type" value="Genomic_DNA"/>
</dbReference>
<protein>
    <submittedName>
        <fullName evidence="2">Uncharacterized protein</fullName>
    </submittedName>
</protein>
<organism evidence="2 3">
    <name type="scientific">Tritrichomonas musculus</name>
    <dbReference type="NCBI Taxonomy" id="1915356"/>
    <lineage>
        <taxon>Eukaryota</taxon>
        <taxon>Metamonada</taxon>
        <taxon>Parabasalia</taxon>
        <taxon>Tritrichomonadida</taxon>
        <taxon>Tritrichomonadidae</taxon>
        <taxon>Tritrichomonas</taxon>
    </lineage>
</organism>
<accession>A0ABR2H2G8</accession>